<comment type="caution">
    <text evidence="6">The sequence shown here is derived from an EMBL/GenBank/DDBJ whole genome shotgun (WGS) entry which is preliminary data.</text>
</comment>
<keyword evidence="3" id="KW-0808">Transferase</keyword>
<evidence type="ECO:0000256" key="3">
    <source>
        <dbReference type="ARBA" id="ARBA00022679"/>
    </source>
</evidence>
<dbReference type="InterPro" id="IPR029063">
    <property type="entry name" value="SAM-dependent_MTases_sf"/>
</dbReference>
<sequence length="279" mass="31094">MTTVEQHPTNQHYDLDPRVFGLFLDESRKYSSGWYLGPEDSLELAQQQKMNLVADLVHAQAGRRVLDIGSGWGALVLHLAGVRGCDVTGISPAPKQREFVEKRARQRGLADRVRIVTSPFEDATGLPTKLDAITALGSVVHMPDLPAVFGKARGLLRRDGLMYVSESCFRSQAIRARFDEVEGTDFVREAIFGNGELRPLSELVAAAEDAGFSIETSVDLTRHYHRTIEQWIENVRANRAALERIQPGIAAQLEHYLDISNAGWGYTTKHYALVLRNAR</sequence>
<evidence type="ECO:0000313" key="6">
    <source>
        <dbReference type="EMBL" id="GAA1854355.1"/>
    </source>
</evidence>
<dbReference type="Proteomes" id="UP001500449">
    <property type="component" value="Unassembled WGS sequence"/>
</dbReference>
<organism evidence="6 7">
    <name type="scientific">Pseudonocardia ailaonensis</name>
    <dbReference type="NCBI Taxonomy" id="367279"/>
    <lineage>
        <taxon>Bacteria</taxon>
        <taxon>Bacillati</taxon>
        <taxon>Actinomycetota</taxon>
        <taxon>Actinomycetes</taxon>
        <taxon>Pseudonocardiales</taxon>
        <taxon>Pseudonocardiaceae</taxon>
        <taxon>Pseudonocardia</taxon>
    </lineage>
</organism>
<protein>
    <recommendedName>
        <fullName evidence="8">Cyclopropane-fatty-acyl-phospholipid synthase</fullName>
    </recommendedName>
</protein>
<keyword evidence="5" id="KW-0443">Lipid metabolism</keyword>
<dbReference type="PANTHER" id="PTHR43667:SF1">
    <property type="entry name" value="CYCLOPROPANE-FATTY-ACYL-PHOSPHOLIPID SYNTHASE"/>
    <property type="match status" value="1"/>
</dbReference>
<accession>A0ABN2NAB2</accession>
<dbReference type="Pfam" id="PF02353">
    <property type="entry name" value="CMAS"/>
    <property type="match status" value="1"/>
</dbReference>
<name>A0ABN2NAB2_9PSEU</name>
<gene>
    <name evidence="6" type="ORF">GCM10009836_38030</name>
</gene>
<evidence type="ECO:0008006" key="8">
    <source>
        <dbReference type="Google" id="ProtNLM"/>
    </source>
</evidence>
<evidence type="ECO:0000313" key="7">
    <source>
        <dbReference type="Proteomes" id="UP001500449"/>
    </source>
</evidence>
<reference evidence="6 7" key="1">
    <citation type="journal article" date="2019" name="Int. J. Syst. Evol. Microbiol.">
        <title>The Global Catalogue of Microorganisms (GCM) 10K type strain sequencing project: providing services to taxonomists for standard genome sequencing and annotation.</title>
        <authorList>
            <consortium name="The Broad Institute Genomics Platform"/>
            <consortium name="The Broad Institute Genome Sequencing Center for Infectious Disease"/>
            <person name="Wu L."/>
            <person name="Ma J."/>
        </authorList>
    </citation>
    <scope>NUCLEOTIDE SEQUENCE [LARGE SCALE GENOMIC DNA]</scope>
    <source>
        <strain evidence="6 7">JCM 16009</strain>
    </source>
</reference>
<keyword evidence="7" id="KW-1185">Reference proteome</keyword>
<proteinExistence type="inferred from homology"/>
<keyword evidence="4" id="KW-0949">S-adenosyl-L-methionine</keyword>
<evidence type="ECO:0000256" key="1">
    <source>
        <dbReference type="ARBA" id="ARBA00010815"/>
    </source>
</evidence>
<dbReference type="EMBL" id="BAAAQK010000012">
    <property type="protein sequence ID" value="GAA1854355.1"/>
    <property type="molecule type" value="Genomic_DNA"/>
</dbReference>
<dbReference type="InterPro" id="IPR003333">
    <property type="entry name" value="CMAS"/>
</dbReference>
<evidence type="ECO:0000256" key="4">
    <source>
        <dbReference type="ARBA" id="ARBA00022691"/>
    </source>
</evidence>
<dbReference type="InterPro" id="IPR050723">
    <property type="entry name" value="CFA/CMAS"/>
</dbReference>
<evidence type="ECO:0000256" key="2">
    <source>
        <dbReference type="ARBA" id="ARBA00022603"/>
    </source>
</evidence>
<dbReference type="CDD" id="cd02440">
    <property type="entry name" value="AdoMet_MTases"/>
    <property type="match status" value="1"/>
</dbReference>
<dbReference type="Gene3D" id="3.40.50.150">
    <property type="entry name" value="Vaccinia Virus protein VP39"/>
    <property type="match status" value="1"/>
</dbReference>
<evidence type="ECO:0000256" key="5">
    <source>
        <dbReference type="ARBA" id="ARBA00023098"/>
    </source>
</evidence>
<comment type="similarity">
    <text evidence="1">Belongs to the CFA/CMAS family.</text>
</comment>
<dbReference type="PIRSF" id="PIRSF003085">
    <property type="entry name" value="CMAS"/>
    <property type="match status" value="1"/>
</dbReference>
<dbReference type="PANTHER" id="PTHR43667">
    <property type="entry name" value="CYCLOPROPANE-FATTY-ACYL-PHOSPHOLIPID SYNTHASE"/>
    <property type="match status" value="1"/>
</dbReference>
<keyword evidence="2" id="KW-0489">Methyltransferase</keyword>
<dbReference type="RefSeq" id="WP_344418496.1">
    <property type="nucleotide sequence ID" value="NZ_BAAAQK010000012.1"/>
</dbReference>
<dbReference type="SUPFAM" id="SSF53335">
    <property type="entry name" value="S-adenosyl-L-methionine-dependent methyltransferases"/>
    <property type="match status" value="1"/>
</dbReference>